<organism evidence="5 6">
    <name type="scientific">Streptomyces carpinensis</name>
    <dbReference type="NCBI Taxonomy" id="66369"/>
    <lineage>
        <taxon>Bacteria</taxon>
        <taxon>Bacillati</taxon>
        <taxon>Actinomycetota</taxon>
        <taxon>Actinomycetes</taxon>
        <taxon>Kitasatosporales</taxon>
        <taxon>Streptomycetaceae</taxon>
        <taxon>Streptomyces</taxon>
    </lineage>
</organism>
<comment type="subcellular location">
    <subcellularLocation>
        <location evidence="1">Golgi apparatus membrane</location>
        <topology evidence="1">Peripheral membrane protein</topology>
        <orientation evidence="1">Cytoplasmic side</orientation>
    </subcellularLocation>
</comment>
<reference evidence="5 6" key="1">
    <citation type="submission" date="2024-06" db="EMBL/GenBank/DDBJ databases">
        <title>The Natural Products Discovery Center: Release of the First 8490 Sequenced Strains for Exploring Actinobacteria Biosynthetic Diversity.</title>
        <authorList>
            <person name="Kalkreuter E."/>
            <person name="Kautsar S.A."/>
            <person name="Yang D."/>
            <person name="Bader C.D."/>
            <person name="Teijaro C.N."/>
            <person name="Fluegel L."/>
            <person name="Davis C.M."/>
            <person name="Simpson J.R."/>
            <person name="Lauterbach L."/>
            <person name="Steele A.D."/>
            <person name="Gui C."/>
            <person name="Meng S."/>
            <person name="Li G."/>
            <person name="Viehrig K."/>
            <person name="Ye F."/>
            <person name="Su P."/>
            <person name="Kiefer A.F."/>
            <person name="Nichols A."/>
            <person name="Cepeda A.J."/>
            <person name="Yan W."/>
            <person name="Fan B."/>
            <person name="Jiang Y."/>
            <person name="Adhikari A."/>
            <person name="Zheng C.-J."/>
            <person name="Schuster L."/>
            <person name="Cowan T.M."/>
            <person name="Smanski M.J."/>
            <person name="Chevrette M.G."/>
            <person name="De Carvalho L.P.S."/>
            <person name="Shen B."/>
        </authorList>
    </citation>
    <scope>NUCLEOTIDE SEQUENCE [LARGE SCALE GENOMIC DNA]</scope>
    <source>
        <strain evidence="5 6">NPDC000634</strain>
    </source>
</reference>
<comment type="caution">
    <text evidence="5">The sequence shown here is derived from an EMBL/GenBank/DDBJ whole genome shotgun (WGS) entry which is preliminary data.</text>
</comment>
<protein>
    <submittedName>
        <fullName evidence="5">GPP34 family phosphoprotein</fullName>
    </submittedName>
</protein>
<evidence type="ECO:0000313" key="6">
    <source>
        <dbReference type="Proteomes" id="UP001458415"/>
    </source>
</evidence>
<keyword evidence="2" id="KW-0333">Golgi apparatus</keyword>
<evidence type="ECO:0000313" key="5">
    <source>
        <dbReference type="EMBL" id="MER6979285.1"/>
    </source>
</evidence>
<dbReference type="InterPro" id="IPR008628">
    <property type="entry name" value="GPP34-like"/>
</dbReference>
<proteinExistence type="predicted"/>
<evidence type="ECO:0000256" key="3">
    <source>
        <dbReference type="ARBA" id="ARBA00023121"/>
    </source>
</evidence>
<dbReference type="EMBL" id="JBEPCU010000346">
    <property type="protein sequence ID" value="MER6979285.1"/>
    <property type="molecule type" value="Genomic_DNA"/>
</dbReference>
<accession>A0ABV1W515</accession>
<keyword evidence="3" id="KW-0446">Lipid-binding</keyword>
<evidence type="ECO:0000256" key="4">
    <source>
        <dbReference type="ARBA" id="ARBA00023136"/>
    </source>
</evidence>
<name>A0ABV1W515_9ACTN</name>
<keyword evidence="6" id="KW-1185">Reference proteome</keyword>
<sequence length="139" mass="14484">MASPRVSDEPPTSPPAYVVTAAFDGLLAKRLVPKEGRRILGAFGSIRYPVTDPAVPAALRGKLAAMLLQDRERDERTAVLITMLDHTGLRAVLLPDANASSAETRLAVIDEEQGSAAALGEAVRTALAAITAVIAVSGL</sequence>
<gene>
    <name evidence="5" type="ORF">ABT317_20415</name>
</gene>
<dbReference type="Pfam" id="PF05719">
    <property type="entry name" value="GPP34"/>
    <property type="match status" value="1"/>
</dbReference>
<evidence type="ECO:0000256" key="2">
    <source>
        <dbReference type="ARBA" id="ARBA00023034"/>
    </source>
</evidence>
<dbReference type="RefSeq" id="WP_158103849.1">
    <property type="nucleotide sequence ID" value="NZ_MUBM01000085.1"/>
</dbReference>
<dbReference type="Gene3D" id="1.10.3630.10">
    <property type="entry name" value="yeast vps74-n-term truncation variant domain like"/>
    <property type="match status" value="1"/>
</dbReference>
<dbReference type="InterPro" id="IPR038261">
    <property type="entry name" value="GPP34-like_sf"/>
</dbReference>
<evidence type="ECO:0000256" key="1">
    <source>
        <dbReference type="ARBA" id="ARBA00004255"/>
    </source>
</evidence>
<keyword evidence="4" id="KW-0472">Membrane</keyword>
<dbReference type="Proteomes" id="UP001458415">
    <property type="component" value="Unassembled WGS sequence"/>
</dbReference>